<proteinExistence type="inferred from homology"/>
<evidence type="ECO:0000256" key="3">
    <source>
        <dbReference type="ARBA" id="ARBA00023274"/>
    </source>
</evidence>
<dbReference type="GO" id="GO:1990904">
    <property type="term" value="C:ribonucleoprotein complex"/>
    <property type="evidence" value="ECO:0007669"/>
    <property type="project" value="UniProtKB-KW"/>
</dbReference>
<dbReference type="SUPFAM" id="SSF54821">
    <property type="entry name" value="Ribosomal protein S3 C-terminal domain"/>
    <property type="match status" value="1"/>
</dbReference>
<dbReference type="InterPro" id="IPR036419">
    <property type="entry name" value="Ribosomal_S3_C_sf"/>
</dbReference>
<dbReference type="AlphaFoldDB" id="A0A1D8X7J3"/>
<evidence type="ECO:0000256" key="2">
    <source>
        <dbReference type="ARBA" id="ARBA00022980"/>
    </source>
</evidence>
<evidence type="ECO:0000313" key="4">
    <source>
        <dbReference type="EMBL" id="AOX48915.1"/>
    </source>
</evidence>
<reference evidence="4" key="2">
    <citation type="submission" date="2016-06" db="EMBL/GenBank/DDBJ databases">
        <authorList>
            <person name="Kjaerup R.B."/>
            <person name="Dalgaard T.S."/>
            <person name="Juul-Madsen H.R."/>
        </authorList>
    </citation>
    <scope>NUCLEOTIDE SEQUENCE</scope>
</reference>
<evidence type="ECO:0000256" key="1">
    <source>
        <dbReference type="ARBA" id="ARBA00010761"/>
    </source>
</evidence>
<sequence>MAQKTNPNGLRLGLTQVWETTIQNYGKKSKVYSFFLIKKSLINKLTTSYFQLPGKKFIVYHDNILLNLKHLNKQIKLTDKFKRSLKSICSTKTTTKFFHVTEKYLTAEFLGLYSEYLFNKNSNLKRISSDMFMFLKKCLNLKKVIYSNNTIVTLNLIGFKIKISGRFDNSRNQMAKSYEQSFGSLSLLRLNNYVEFVNKVIFTKLGSCSFQIWLFYKVIRNDAS</sequence>
<geneLocation type="mitochondrion" evidence="4"/>
<dbReference type="Gene3D" id="3.30.1140.32">
    <property type="entry name" value="Ribosomal protein S3, C-terminal domain"/>
    <property type="match status" value="1"/>
</dbReference>
<dbReference type="GO" id="GO:0005840">
    <property type="term" value="C:ribosome"/>
    <property type="evidence" value="ECO:0007669"/>
    <property type="project" value="UniProtKB-KW"/>
</dbReference>
<keyword evidence="4" id="KW-0496">Mitochondrion</keyword>
<accession>A0A1D8X7J3</accession>
<keyword evidence="3" id="KW-0687">Ribonucleoprotein</keyword>
<organism evidence="4">
    <name type="scientific">Pterocladiella luxurians</name>
    <dbReference type="NCBI Taxonomy" id="2909240"/>
    <lineage>
        <taxon>Eukaryota</taxon>
        <taxon>Rhodophyta</taxon>
        <taxon>Florideophyceae</taxon>
        <taxon>Rhodymeniophycidae</taxon>
        <taxon>Gelidiales</taxon>
        <taxon>Pterocladiaceae</taxon>
        <taxon>Pterocladiella</taxon>
    </lineage>
</organism>
<protein>
    <submittedName>
        <fullName evidence="4">Ribosomal protein S3</fullName>
    </submittedName>
</protein>
<dbReference type="EMBL" id="KX427229">
    <property type="protein sequence ID" value="AOX48915.1"/>
    <property type="molecule type" value="Genomic_DNA"/>
</dbReference>
<comment type="similarity">
    <text evidence="1">Belongs to the universal ribosomal protein uS3 family.</text>
</comment>
<name>A0A1D8X7J3_9FLOR</name>
<gene>
    <name evidence="4" type="primary">rps3</name>
</gene>
<reference evidence="4" key="1">
    <citation type="journal article" date="2016" name="Sci. Rep.">
        <title>Mitogenomes from type specimens, a genotyping tool for morphologically simple species: ten genomes of agar-producing red algae.</title>
        <authorList>
            <person name="Boo G.H."/>
            <person name="Hughey J.R."/>
            <person name="Miller K.A."/>
            <person name="Boo S.M."/>
        </authorList>
    </citation>
    <scope>NUCLEOTIDE SEQUENCE</scope>
</reference>
<keyword evidence="2 4" id="KW-0689">Ribosomal protein</keyword>